<dbReference type="InterPro" id="IPR018201">
    <property type="entry name" value="Ketoacyl_synth_AS"/>
</dbReference>
<dbReference type="Gene3D" id="3.10.129.110">
    <property type="entry name" value="Polyketide synthase dehydratase"/>
    <property type="match status" value="1"/>
</dbReference>
<dbReference type="InterPro" id="IPR020806">
    <property type="entry name" value="PKS_PP-bd"/>
</dbReference>
<dbReference type="Proteomes" id="UP000030641">
    <property type="component" value="Unassembled WGS sequence"/>
</dbReference>
<dbReference type="InterPro" id="IPR011032">
    <property type="entry name" value="GroES-like_sf"/>
</dbReference>
<dbReference type="GO" id="GO:1901336">
    <property type="term" value="P:lactone biosynthetic process"/>
    <property type="evidence" value="ECO:0007669"/>
    <property type="project" value="UniProtKB-ARBA"/>
</dbReference>
<evidence type="ECO:0000313" key="13">
    <source>
        <dbReference type="Proteomes" id="UP000030641"/>
    </source>
</evidence>
<dbReference type="Gene3D" id="3.40.50.150">
    <property type="entry name" value="Vaccinia Virus protein VP39"/>
    <property type="match status" value="1"/>
</dbReference>
<dbReference type="EMBL" id="KL584752">
    <property type="protein sequence ID" value="KEQ98173.1"/>
    <property type="molecule type" value="Genomic_DNA"/>
</dbReference>
<dbReference type="PROSITE" id="PS51257">
    <property type="entry name" value="PROKAR_LIPOPROTEIN"/>
    <property type="match status" value="1"/>
</dbReference>
<dbReference type="InterPro" id="IPR009081">
    <property type="entry name" value="PP-bd_ACP"/>
</dbReference>
<dbReference type="InterPro" id="IPR014031">
    <property type="entry name" value="Ketoacyl_synth_C"/>
</dbReference>
<dbReference type="InterPro" id="IPR049551">
    <property type="entry name" value="PKS_DH_C"/>
</dbReference>
<dbReference type="Pfam" id="PF08240">
    <property type="entry name" value="ADH_N"/>
    <property type="match status" value="1"/>
</dbReference>
<dbReference type="InterPro" id="IPR036736">
    <property type="entry name" value="ACP-like_sf"/>
</dbReference>
<dbReference type="Pfam" id="PF14765">
    <property type="entry name" value="PS-DH"/>
    <property type="match status" value="1"/>
</dbReference>
<dbReference type="SMART" id="SM00823">
    <property type="entry name" value="PKS_PP"/>
    <property type="match status" value="1"/>
</dbReference>
<dbReference type="CDD" id="cd00833">
    <property type="entry name" value="PKS"/>
    <property type="match status" value="1"/>
</dbReference>
<organism evidence="12 13">
    <name type="scientific">Aureobasidium subglaciale (strain EXF-2481)</name>
    <name type="common">Aureobasidium pullulans var. subglaciale</name>
    <dbReference type="NCBI Taxonomy" id="1043005"/>
    <lineage>
        <taxon>Eukaryota</taxon>
        <taxon>Fungi</taxon>
        <taxon>Dikarya</taxon>
        <taxon>Ascomycota</taxon>
        <taxon>Pezizomycotina</taxon>
        <taxon>Dothideomycetes</taxon>
        <taxon>Dothideomycetidae</taxon>
        <taxon>Dothideales</taxon>
        <taxon>Saccotheciaceae</taxon>
        <taxon>Aureobasidium</taxon>
    </lineage>
</organism>
<dbReference type="Gene3D" id="1.10.1200.10">
    <property type="entry name" value="ACP-like"/>
    <property type="match status" value="1"/>
</dbReference>
<dbReference type="SUPFAM" id="SSF53901">
    <property type="entry name" value="Thiolase-like"/>
    <property type="match status" value="1"/>
</dbReference>
<dbReference type="Pfam" id="PF23297">
    <property type="entry name" value="ACP_SdgA_C"/>
    <property type="match status" value="1"/>
</dbReference>
<dbReference type="InterPro" id="IPR050091">
    <property type="entry name" value="PKS_NRPS_Biosynth_Enz"/>
</dbReference>
<dbReference type="PROSITE" id="PS50075">
    <property type="entry name" value="CARRIER"/>
    <property type="match status" value="1"/>
</dbReference>
<dbReference type="OMA" id="STIHCER"/>
<feature type="region of interest" description="N-terminal hotdog fold" evidence="8">
    <location>
        <begin position="925"/>
        <end position="1059"/>
    </location>
</feature>
<dbReference type="SUPFAM" id="SSF53335">
    <property type="entry name" value="S-adenosyl-L-methionine-dependent methyltransferases"/>
    <property type="match status" value="1"/>
</dbReference>
<evidence type="ECO:0000256" key="2">
    <source>
        <dbReference type="ARBA" id="ARBA00022553"/>
    </source>
</evidence>
<dbReference type="Gene3D" id="3.40.47.10">
    <property type="match status" value="1"/>
</dbReference>
<dbReference type="Pfam" id="PF23114">
    <property type="entry name" value="NAD-bd_HRPKS_sdrA"/>
    <property type="match status" value="1"/>
</dbReference>
<dbReference type="InterPro" id="IPR029063">
    <property type="entry name" value="SAM-dependent_MTases_sf"/>
</dbReference>
<dbReference type="Pfam" id="PF21089">
    <property type="entry name" value="PKS_DH_N"/>
    <property type="match status" value="1"/>
</dbReference>
<feature type="active site" description="Proton acceptor; for dehydratase activity" evidence="8">
    <location>
        <position position="957"/>
    </location>
</feature>
<dbReference type="InterPro" id="IPR032821">
    <property type="entry name" value="PKS_assoc"/>
</dbReference>
<dbReference type="InterPro" id="IPR013968">
    <property type="entry name" value="PKS_KR"/>
</dbReference>
<dbReference type="Gene3D" id="3.90.180.10">
    <property type="entry name" value="Medium-chain alcohol dehydrogenases, catalytic domain"/>
    <property type="match status" value="1"/>
</dbReference>
<proteinExistence type="predicted"/>
<dbReference type="GO" id="GO:0016491">
    <property type="term" value="F:oxidoreductase activity"/>
    <property type="evidence" value="ECO:0007669"/>
    <property type="project" value="UniProtKB-KW"/>
</dbReference>
<dbReference type="InterPro" id="IPR016035">
    <property type="entry name" value="Acyl_Trfase/lysoPLipase"/>
</dbReference>
<sequence>MDQKTMPIAVVGMACRFAGEVTSPERLWELCAEAKSTWSEIPTTRFNNEAFYHPHGEKLGTSNVKGAHFLSEDVSLFDASFFNFTAEVAQTMDPQFRLQLETVFEALESAGLPLESAAGSKTSVYAGAFFRDYHDALMRDVETMPRFFMTGNGAAMAANRISHFFDFRGPSITVDTGCSTALAALHLGCQSLRTGDAEVSIIAGANLMLNPDMFISMSSLGFLSPDGKSYAFDSRANGYGRGEGVATVILKPLADAIRDGDPIRAVIRETALNQDGRTPTITSPSQEAQQALIRECYQAAGLDPAETAYVEAHGTGTQTGDPIEAAAIGIEFGKGRPSEKPLVIGSVKTNLGHCEASSGLAALIKVVMALENEQIPPSINFEKPNPKLKLDEWKLKIARELQAWPESEVKRASISNFGYGGCNAHVIVEHPDVLCGASEADEDQTTVEKTSRLFVLAAKDPIALQAQRERLAEHLTDSSDQSYSLLNNLAYTLGSRRSNLPWKVCLSARTTDELVDGLISAKQAAVKTGPLAPRIGFVFTGQGAQWHAMGRELISAYPVFQKTLMDCNAYSREFGVEWSLIDELRRSETETRVNDPGMSLVLCTAIQLSLVCLLRSWNVLPTAVTSHSSGEVAAAFAAGALDLRNAMAIPCLRTKLNTKIAGGPDGQAGAMLAAGIGREDAELHLQKVTVGKAVIACVNSPTSVTLSGDTTAIDEIQVQLELEKVFARKLKVGVAYHSHHMAPFSEQFTAALEQLPSSEGEFNGVRYTTPVTGKPLKSAKEIGIGHWALNMVSPVLFLDAYRNMCLEIGETPTKLVDVVVEVGPHGALSGPIRQIMQLPEFENTAISYASCLGRGQDAVSTMQALASELLAMGVPVDLNAVNFPNGSEQARVLTGLPTYPWTHSIQHWSEPSANKNHRSKKRRMHDLLGTLESNSNPMMPTWRLVLKVTDLPWVRDHQVQGSMIYPGAGFICMAIEGLNQLVQNDGKNATGFNLMDIDIKLGLVVPEEGGVELKLHLRELPEKNMCEKGWYQFHIFSLNNGGFWAEHCSGMIAAELEQKLINVSPTLQNVISQDKEVYTRRMEATDLYKGLRRADIYHGPIFQNLLEIRQTQGSSLCNFRIADTASLLPAKHEEPHVLHPTTLDSILQAAYSSLPRSSTTQAPKVPKTIRHMFVNASARGTVNTVQEAHSALLYDRPQGFSASVIVPGEAEKRPFVVVDRLVCQSLGSLAPQVESLKDDALCMTTSWQADLSLLSQEEAHNRLKLPDDLAENGTIADMKRAVYHYIRLALQELEDEDYEQFQAHQKSMFEWMKLQVKLAEFNILGSDKIGAGTGGCTRTVLNALGGGTSDQVQSFAHYDFTDISSGFFGEARKSFAAWGDQVSYKKLDVELDPTVQGFQEHSYDLIVACRVLHATRSMQKTLENVHRLLKPGGKLLMVEDTQDALDTQLVFGVLPGWWLGEEDERIFSPTLRVDGWKRLLKKSGFTGLDIVCHDREDDQLYSSSVLLSTSTRSDVATYSTNFNIVLDKASPPASWVDSLRRHISDHTGRTVKVSSLAESDATEDVCVVLEEIVRPILAHPASEQFSALVRLLTMSKGVMWVSRGGTISCPIPEAAMHVGILRTLRCENSHRRHISLDLDPRQEPWSAHSVQTIAKILKLSFDESIDSADIETEMMEASNVICIPRIVEDTDEDAATLGPRTSSFEKQPFLNSSRKLQMIVEKPGLLDSIAFKDISAESMTLPEDFVEIEPKAFGLNFRDVMVAMGQLDTDIMGFECSGIVQAAGKNTKFKAGDRVCALMRGHWSNVVRLHGTSVAKIPDEMSFETATTIPMVFITAYFSLVNTARLERGESILIHAAAGGVGQAAIMLAQHIGAEVFVTAGSEEKRAFLAQQYGLPMDHILSSRDSSFASDIMAMTDQRGVDVILNSLSGALLKSSWHCVAQFGRFVEIGKRDIEANNSLDLEPFLRNVTFSSVDLIQLGQFRGEIVERVLSEVLVLLNQNAIRPVTPTLKFSVSEMEWAMRTLQAGKHWGKIVVVPNEEDLVDVQQSLRPVRLSPDATYLLVGGAGGIGMSIMERLASAGAKHLLLLSRSAGRQAETNPSIRKLQESGCNVEARDCDVADAQALGDSLEWCRKSMPPIRGIIQAAMVLRDSIFETMSLEDYMTAIRPKVAATFNLHYRFAAPGSLDFFVTLSSFAAVGGNASQANYAAGGVYQDALTRHRASIGLPAVDIDLGMVKSIGYVAETKGVAERLSRAGYRPLEEAEVMSLIDSALRNPLRSVEDCQIITGVTASYTGDTSATPWRLEPRFRGLRQAKSTVAIMVAGTSEGALVDLRTQLAAAESQDDATETVCKALIRKLSNMFMVPEADIKRNLPMSDFGVDSLVAVELRNWLVGQTRAEISIFDLMQSPNLLELAEKTAKGSKLCTF</sequence>
<dbReference type="InterPro" id="IPR042104">
    <property type="entry name" value="PKS_dehydratase_sf"/>
</dbReference>
<dbReference type="SMART" id="SM00829">
    <property type="entry name" value="PKS_ER"/>
    <property type="match status" value="1"/>
</dbReference>
<dbReference type="InterPro" id="IPR020841">
    <property type="entry name" value="PKS_Beta-ketoAc_synthase_dom"/>
</dbReference>
<dbReference type="InterPro" id="IPR006162">
    <property type="entry name" value="Ppantetheine_attach_site"/>
</dbReference>
<dbReference type="Pfam" id="PF00698">
    <property type="entry name" value="Acyl_transf_1"/>
    <property type="match status" value="1"/>
</dbReference>
<dbReference type="InterPro" id="IPR057326">
    <property type="entry name" value="KR_dom"/>
</dbReference>
<evidence type="ECO:0000256" key="7">
    <source>
        <dbReference type="ARBA" id="ARBA00023315"/>
    </source>
</evidence>
<dbReference type="Pfam" id="PF08242">
    <property type="entry name" value="Methyltransf_12"/>
    <property type="match status" value="1"/>
</dbReference>
<evidence type="ECO:0000256" key="6">
    <source>
        <dbReference type="ARBA" id="ARBA00023268"/>
    </source>
</evidence>
<dbReference type="Gene3D" id="3.40.366.10">
    <property type="entry name" value="Malonyl-Coenzyme A Acyl Carrier Protein, domain 2"/>
    <property type="match status" value="1"/>
</dbReference>
<dbReference type="CDD" id="cd02440">
    <property type="entry name" value="AdoMet_MTases"/>
    <property type="match status" value="1"/>
</dbReference>
<dbReference type="FunFam" id="3.40.47.10:FF:000019">
    <property type="entry name" value="Polyketide synthase type I"/>
    <property type="match status" value="1"/>
</dbReference>
<dbReference type="InParanoid" id="A0A074YK57"/>
<evidence type="ECO:0000313" key="12">
    <source>
        <dbReference type="EMBL" id="KEQ98173.1"/>
    </source>
</evidence>
<dbReference type="SUPFAM" id="SSF50129">
    <property type="entry name" value="GroES-like"/>
    <property type="match status" value="1"/>
</dbReference>
<dbReference type="GO" id="GO:0004312">
    <property type="term" value="F:fatty acid synthase activity"/>
    <property type="evidence" value="ECO:0007669"/>
    <property type="project" value="TreeGrafter"/>
</dbReference>
<dbReference type="PROSITE" id="PS00012">
    <property type="entry name" value="PHOSPHOPANTETHEINE"/>
    <property type="match status" value="1"/>
</dbReference>
<dbReference type="OrthoDB" id="329835at2759"/>
<feature type="domain" description="PKS/mFAS DH" evidence="11">
    <location>
        <begin position="925"/>
        <end position="1232"/>
    </location>
</feature>
<evidence type="ECO:0000256" key="1">
    <source>
        <dbReference type="ARBA" id="ARBA00022450"/>
    </source>
</evidence>
<evidence type="ECO:0000259" key="9">
    <source>
        <dbReference type="PROSITE" id="PS50075"/>
    </source>
</evidence>
<dbReference type="RefSeq" id="XP_013346942.1">
    <property type="nucleotide sequence ID" value="XM_013491488.1"/>
</dbReference>
<feature type="domain" description="Carrier" evidence="9">
    <location>
        <begin position="2345"/>
        <end position="2422"/>
    </location>
</feature>
<dbReference type="Pfam" id="PF00107">
    <property type="entry name" value="ADH_zinc_N"/>
    <property type="match status" value="1"/>
</dbReference>
<dbReference type="GO" id="GO:0004315">
    <property type="term" value="F:3-oxoacyl-[acyl-carrier-protein] synthase activity"/>
    <property type="evidence" value="ECO:0007669"/>
    <property type="project" value="InterPro"/>
</dbReference>
<dbReference type="PANTHER" id="PTHR43775:SF29">
    <property type="entry name" value="ASPERFURANONE POLYKETIDE SYNTHASE AFOG-RELATED"/>
    <property type="match status" value="1"/>
</dbReference>
<dbReference type="Pfam" id="PF08659">
    <property type="entry name" value="KR"/>
    <property type="match status" value="1"/>
</dbReference>
<dbReference type="InterPro" id="IPR020807">
    <property type="entry name" value="PKS_DH"/>
</dbReference>
<evidence type="ECO:0000259" key="11">
    <source>
        <dbReference type="PROSITE" id="PS52019"/>
    </source>
</evidence>
<dbReference type="SUPFAM" id="SSF55048">
    <property type="entry name" value="Probable ACP-binding domain of malonyl-CoA ACP transacylase"/>
    <property type="match status" value="1"/>
</dbReference>
<keyword evidence="4" id="KW-0521">NADP</keyword>
<dbReference type="Pfam" id="PF00109">
    <property type="entry name" value="ketoacyl-synt"/>
    <property type="match status" value="1"/>
</dbReference>
<dbReference type="STRING" id="1043005.A0A074YK57"/>
<feature type="region of interest" description="C-terminal hotdog fold" evidence="8">
    <location>
        <begin position="1077"/>
        <end position="1232"/>
    </location>
</feature>
<keyword evidence="6" id="KW-0511">Multifunctional enzyme</keyword>
<dbReference type="SMART" id="SM00822">
    <property type="entry name" value="PKS_KR"/>
    <property type="match status" value="1"/>
</dbReference>
<dbReference type="SUPFAM" id="SSF52151">
    <property type="entry name" value="FabD/lysophospholipase-like"/>
    <property type="match status" value="1"/>
</dbReference>
<gene>
    <name evidence="12" type="ORF">AUEXF2481DRAFT_62731</name>
</gene>
<dbReference type="InterPro" id="IPR016036">
    <property type="entry name" value="Malonyl_transacylase_ACP-bd"/>
</dbReference>
<dbReference type="Pfam" id="PF16197">
    <property type="entry name" value="KAsynt_C_assoc"/>
    <property type="match status" value="1"/>
</dbReference>
<keyword evidence="2" id="KW-0597">Phosphoprotein</keyword>
<accession>A0A074YK57</accession>
<dbReference type="SUPFAM" id="SSF51735">
    <property type="entry name" value="NAD(P)-binding Rossmann-fold domains"/>
    <property type="match status" value="2"/>
</dbReference>
<dbReference type="SMART" id="SM00827">
    <property type="entry name" value="PKS_AT"/>
    <property type="match status" value="1"/>
</dbReference>
<evidence type="ECO:0000259" key="10">
    <source>
        <dbReference type="PROSITE" id="PS52004"/>
    </source>
</evidence>
<dbReference type="SUPFAM" id="SSF47336">
    <property type="entry name" value="ACP-like"/>
    <property type="match status" value="1"/>
</dbReference>
<keyword evidence="5" id="KW-0560">Oxidoreductase</keyword>
<dbReference type="PROSITE" id="PS52019">
    <property type="entry name" value="PKS_MFAS_DH"/>
    <property type="match status" value="1"/>
</dbReference>
<dbReference type="PANTHER" id="PTHR43775">
    <property type="entry name" value="FATTY ACID SYNTHASE"/>
    <property type="match status" value="1"/>
</dbReference>
<dbReference type="HOGENOM" id="CLU_000022_31_1_1"/>
<dbReference type="GeneID" id="25369648"/>
<dbReference type="GO" id="GO:0031177">
    <property type="term" value="F:phosphopantetheine binding"/>
    <property type="evidence" value="ECO:0007669"/>
    <property type="project" value="InterPro"/>
</dbReference>
<dbReference type="Pfam" id="PF02801">
    <property type="entry name" value="Ketoacyl-synt_C"/>
    <property type="match status" value="1"/>
</dbReference>
<dbReference type="InterPro" id="IPR036291">
    <property type="entry name" value="NAD(P)-bd_dom_sf"/>
</dbReference>
<protein>
    <submittedName>
        <fullName evidence="12">Uncharacterized protein</fullName>
    </submittedName>
</protein>
<dbReference type="GO" id="GO:0006633">
    <property type="term" value="P:fatty acid biosynthetic process"/>
    <property type="evidence" value="ECO:0007669"/>
    <property type="project" value="InterPro"/>
</dbReference>
<dbReference type="InterPro" id="IPR014043">
    <property type="entry name" value="Acyl_transferase_dom"/>
</dbReference>
<dbReference type="InterPro" id="IPR001227">
    <property type="entry name" value="Ac_transferase_dom_sf"/>
</dbReference>
<dbReference type="PROSITE" id="PS52004">
    <property type="entry name" value="KS3_2"/>
    <property type="match status" value="1"/>
</dbReference>
<feature type="active site" description="Proton donor; for dehydratase activity" evidence="8">
    <location>
        <position position="1144"/>
    </location>
</feature>
<dbReference type="InterPro" id="IPR013149">
    <property type="entry name" value="ADH-like_C"/>
</dbReference>
<name>A0A074YK57_AURSE</name>
<keyword evidence="7" id="KW-0012">Acyltransferase</keyword>
<dbReference type="PROSITE" id="PS00606">
    <property type="entry name" value="KS3_1"/>
    <property type="match status" value="1"/>
</dbReference>
<dbReference type="InterPro" id="IPR013154">
    <property type="entry name" value="ADH-like_N"/>
</dbReference>
<dbReference type="InterPro" id="IPR013217">
    <property type="entry name" value="Methyltransf_12"/>
</dbReference>
<feature type="domain" description="Ketosynthase family 3 (KS3)" evidence="10">
    <location>
        <begin position="5"/>
        <end position="430"/>
    </location>
</feature>
<dbReference type="SMART" id="SM00825">
    <property type="entry name" value="PKS_KS"/>
    <property type="match status" value="1"/>
</dbReference>
<reference evidence="12 13" key="1">
    <citation type="journal article" date="2014" name="BMC Genomics">
        <title>Genome sequencing of four Aureobasidium pullulans varieties: biotechnological potential, stress tolerance, and description of new species.</title>
        <authorList>
            <person name="Gostin Ar C."/>
            <person name="Ohm R.A."/>
            <person name="Kogej T."/>
            <person name="Sonjak S."/>
            <person name="Turk M."/>
            <person name="Zajc J."/>
            <person name="Zalar P."/>
            <person name="Grube M."/>
            <person name="Sun H."/>
            <person name="Han J."/>
            <person name="Sharma A."/>
            <person name="Chiniquy J."/>
            <person name="Ngan C.Y."/>
            <person name="Lipzen A."/>
            <person name="Barry K."/>
            <person name="Grigoriev I.V."/>
            <person name="Gunde-Cimerman N."/>
        </authorList>
    </citation>
    <scope>NUCLEOTIDE SEQUENCE [LARGE SCALE GENOMIC DNA]</scope>
    <source>
        <strain evidence="12 13">EXF-2481</strain>
    </source>
</reference>
<evidence type="ECO:0000256" key="5">
    <source>
        <dbReference type="ARBA" id="ARBA00023002"/>
    </source>
</evidence>
<evidence type="ECO:0000256" key="4">
    <source>
        <dbReference type="ARBA" id="ARBA00022857"/>
    </source>
</evidence>
<keyword evidence="1" id="KW-0596">Phosphopantetheine</keyword>
<dbReference type="InterPro" id="IPR016039">
    <property type="entry name" value="Thiolase-like"/>
</dbReference>
<keyword evidence="3" id="KW-0808">Transferase</keyword>
<dbReference type="SMART" id="SM00826">
    <property type="entry name" value="PKS_DH"/>
    <property type="match status" value="1"/>
</dbReference>
<evidence type="ECO:0000256" key="8">
    <source>
        <dbReference type="PROSITE-ProRule" id="PRU01363"/>
    </source>
</evidence>
<dbReference type="InterPro" id="IPR014030">
    <property type="entry name" value="Ketoacyl_synth_N"/>
</dbReference>
<dbReference type="Gene3D" id="3.40.50.720">
    <property type="entry name" value="NAD(P)-binding Rossmann-like Domain"/>
    <property type="match status" value="1"/>
</dbReference>
<dbReference type="InterPro" id="IPR049552">
    <property type="entry name" value="PKS_DH_N"/>
</dbReference>
<dbReference type="CDD" id="cd05195">
    <property type="entry name" value="enoyl_red"/>
    <property type="match status" value="1"/>
</dbReference>
<keyword evidence="13" id="KW-1185">Reference proteome</keyword>
<evidence type="ECO:0000256" key="3">
    <source>
        <dbReference type="ARBA" id="ARBA00022679"/>
    </source>
</evidence>
<dbReference type="InterPro" id="IPR049900">
    <property type="entry name" value="PKS_mFAS_DH"/>
</dbReference>
<dbReference type="FunFam" id="3.40.50.720:FF:000209">
    <property type="entry name" value="Polyketide synthase Pks12"/>
    <property type="match status" value="1"/>
</dbReference>
<dbReference type="Gene3D" id="3.30.70.3290">
    <property type="match status" value="1"/>
</dbReference>
<dbReference type="GO" id="GO:0030639">
    <property type="term" value="P:polyketide biosynthetic process"/>
    <property type="evidence" value="ECO:0007669"/>
    <property type="project" value="UniProtKB-ARBA"/>
</dbReference>
<dbReference type="InterPro" id="IPR020843">
    <property type="entry name" value="ER"/>
</dbReference>
<dbReference type="InterPro" id="IPR056501">
    <property type="entry name" value="NAD-bd_HRPKS_sdrA"/>
</dbReference>